<protein>
    <recommendedName>
        <fullName evidence="3">FBD domain-containing protein</fullName>
    </recommendedName>
</protein>
<dbReference type="AlphaFoldDB" id="A0AAD8KQN2"/>
<organism evidence="1 2">
    <name type="scientific">Tagetes erecta</name>
    <name type="common">African marigold</name>
    <dbReference type="NCBI Taxonomy" id="13708"/>
    <lineage>
        <taxon>Eukaryota</taxon>
        <taxon>Viridiplantae</taxon>
        <taxon>Streptophyta</taxon>
        <taxon>Embryophyta</taxon>
        <taxon>Tracheophyta</taxon>
        <taxon>Spermatophyta</taxon>
        <taxon>Magnoliopsida</taxon>
        <taxon>eudicotyledons</taxon>
        <taxon>Gunneridae</taxon>
        <taxon>Pentapetalae</taxon>
        <taxon>asterids</taxon>
        <taxon>campanulids</taxon>
        <taxon>Asterales</taxon>
        <taxon>Asteraceae</taxon>
        <taxon>Asteroideae</taxon>
        <taxon>Heliantheae alliance</taxon>
        <taxon>Tageteae</taxon>
        <taxon>Tagetes</taxon>
    </lineage>
</organism>
<dbReference type="InterPro" id="IPR032675">
    <property type="entry name" value="LRR_dom_sf"/>
</dbReference>
<evidence type="ECO:0000313" key="1">
    <source>
        <dbReference type="EMBL" id="KAK1425526.1"/>
    </source>
</evidence>
<comment type="caution">
    <text evidence="1">The sequence shown here is derived from an EMBL/GenBank/DDBJ whole genome shotgun (WGS) entry which is preliminary data.</text>
</comment>
<gene>
    <name evidence="1" type="ORF">QVD17_20879</name>
</gene>
<name>A0AAD8KQN2_TARER</name>
<dbReference type="SUPFAM" id="SSF52047">
    <property type="entry name" value="RNI-like"/>
    <property type="match status" value="1"/>
</dbReference>
<reference evidence="1" key="1">
    <citation type="journal article" date="2023" name="bioRxiv">
        <title>Improved chromosome-level genome assembly for marigold (Tagetes erecta).</title>
        <authorList>
            <person name="Jiang F."/>
            <person name="Yuan L."/>
            <person name="Wang S."/>
            <person name="Wang H."/>
            <person name="Xu D."/>
            <person name="Wang A."/>
            <person name="Fan W."/>
        </authorList>
    </citation>
    <scope>NUCLEOTIDE SEQUENCE</scope>
    <source>
        <strain evidence="1">WSJ</strain>
        <tissue evidence="1">Leaf</tissue>
    </source>
</reference>
<accession>A0AAD8KQN2</accession>
<proteinExistence type="predicted"/>
<dbReference type="Proteomes" id="UP001229421">
    <property type="component" value="Unassembled WGS sequence"/>
</dbReference>
<keyword evidence="2" id="KW-1185">Reference proteome</keyword>
<dbReference type="Gene3D" id="3.80.10.10">
    <property type="entry name" value="Ribonuclease Inhibitor"/>
    <property type="match status" value="1"/>
</dbReference>
<evidence type="ECO:0008006" key="3">
    <source>
        <dbReference type="Google" id="ProtNLM"/>
    </source>
</evidence>
<evidence type="ECO:0000313" key="2">
    <source>
        <dbReference type="Proteomes" id="UP001229421"/>
    </source>
</evidence>
<dbReference type="EMBL" id="JAUHHV010000005">
    <property type="protein sequence ID" value="KAK1425526.1"/>
    <property type="molecule type" value="Genomic_DNA"/>
</dbReference>
<sequence>MIITSRSIFELVGFLPKLQELDLDFTICKFTDDGAKKAFTATFPGLKSLKLYKIDLDNGISLSCAYKMIMSFPNLQALEISTSDSDGKPTTHAVCTPKIDYNALGLLQLQNVVLTYSTTSENEICLIKYLLACSPALKKIFICTRLFIMPDDKYKFARKLLKHHRASPIVDIDLN</sequence>